<evidence type="ECO:0000313" key="2">
    <source>
        <dbReference type="EMBL" id="CAA7023607.1"/>
    </source>
</evidence>
<evidence type="ECO:0000259" key="1">
    <source>
        <dbReference type="Pfam" id="PF03732"/>
    </source>
</evidence>
<gene>
    <name evidence="2" type="ORF">MERR_LOCUS10842</name>
</gene>
<reference evidence="2" key="1">
    <citation type="submission" date="2020-01" db="EMBL/GenBank/DDBJ databases">
        <authorList>
            <person name="Mishra B."/>
        </authorList>
    </citation>
    <scope>NUCLEOTIDE SEQUENCE [LARGE SCALE GENOMIC DNA]</scope>
</reference>
<accession>A0A6D2IC85</accession>
<dbReference type="Proteomes" id="UP000467841">
    <property type="component" value="Unassembled WGS sequence"/>
</dbReference>
<feature type="domain" description="Retrotransposon gag" evidence="1">
    <location>
        <begin position="92"/>
        <end position="179"/>
    </location>
</feature>
<dbReference type="EMBL" id="CACVBM020000799">
    <property type="protein sequence ID" value="CAA7023607.1"/>
    <property type="molecule type" value="Genomic_DNA"/>
</dbReference>
<dbReference type="PANTHER" id="PTHR37610:SF97">
    <property type="entry name" value="RETROTRANSPOSON GAG DOMAIN-CONTAINING PROTEIN"/>
    <property type="match status" value="1"/>
</dbReference>
<comment type="caution">
    <text evidence="2">The sequence shown here is derived from an EMBL/GenBank/DDBJ whole genome shotgun (WGS) entry which is preliminary data.</text>
</comment>
<sequence length="249" mass="27845">MVIGRKPIHCGLRTSASARRSSIPEDSPPASPIVPDLFTESINSIHSPFHLTGGDNPGISLISENLVSLQLHGEIVASQFRFKADLQENIILRFNDASEIWKDLLARFHITNLPRSYQLSQQIWSLQQGSTDLATYYTKLKTLWDGADCVTTCGNCDCCKSTSKKYDHDKVIKFLAGLHDSYGVIRTQIIMKKHIPELSEVYNLLDQDHSQRTFNPVPNASAFHVTVSDPAQFHFLIGKMSLLSIYSPS</sequence>
<dbReference type="AlphaFoldDB" id="A0A6D2IC85"/>
<name>A0A6D2IC85_9BRAS</name>
<evidence type="ECO:0000313" key="3">
    <source>
        <dbReference type="Proteomes" id="UP000467841"/>
    </source>
</evidence>
<keyword evidence="3" id="KW-1185">Reference proteome</keyword>
<organism evidence="2 3">
    <name type="scientific">Microthlaspi erraticum</name>
    <dbReference type="NCBI Taxonomy" id="1685480"/>
    <lineage>
        <taxon>Eukaryota</taxon>
        <taxon>Viridiplantae</taxon>
        <taxon>Streptophyta</taxon>
        <taxon>Embryophyta</taxon>
        <taxon>Tracheophyta</taxon>
        <taxon>Spermatophyta</taxon>
        <taxon>Magnoliopsida</taxon>
        <taxon>eudicotyledons</taxon>
        <taxon>Gunneridae</taxon>
        <taxon>Pentapetalae</taxon>
        <taxon>rosids</taxon>
        <taxon>malvids</taxon>
        <taxon>Brassicales</taxon>
        <taxon>Brassicaceae</taxon>
        <taxon>Coluteocarpeae</taxon>
        <taxon>Microthlaspi</taxon>
    </lineage>
</organism>
<dbReference type="PANTHER" id="PTHR37610">
    <property type="entry name" value="CCHC-TYPE DOMAIN-CONTAINING PROTEIN"/>
    <property type="match status" value="1"/>
</dbReference>
<protein>
    <recommendedName>
        <fullName evidence="1">Retrotransposon gag domain-containing protein</fullName>
    </recommendedName>
</protein>
<dbReference type="OrthoDB" id="1113567at2759"/>
<dbReference type="InterPro" id="IPR005162">
    <property type="entry name" value="Retrotrans_gag_dom"/>
</dbReference>
<dbReference type="Pfam" id="PF03732">
    <property type="entry name" value="Retrotrans_gag"/>
    <property type="match status" value="1"/>
</dbReference>
<proteinExistence type="predicted"/>